<sequence length="99" mass="11216">MLRYELLPSFCSELGSRARSFCEGCDGCEQISGYPAGCHRSVLSNEFQDVHDWRRYKVALLANAGKRYHEMVVRCSCKRLAFSCQREGSAHEGNVLHAE</sequence>
<dbReference type="GeneID" id="13404497"/>
<evidence type="ECO:0000313" key="2">
    <source>
        <dbReference type="Proteomes" id="UP000008062"/>
    </source>
</evidence>
<organism evidence="1 2">
    <name type="scientific">Zymoseptoria tritici (strain CBS 115943 / IPO323)</name>
    <name type="common">Speckled leaf blotch fungus</name>
    <name type="synonym">Septoria tritici</name>
    <dbReference type="NCBI Taxonomy" id="336722"/>
    <lineage>
        <taxon>Eukaryota</taxon>
        <taxon>Fungi</taxon>
        <taxon>Dikarya</taxon>
        <taxon>Ascomycota</taxon>
        <taxon>Pezizomycotina</taxon>
        <taxon>Dothideomycetes</taxon>
        <taxon>Dothideomycetidae</taxon>
        <taxon>Mycosphaerellales</taxon>
        <taxon>Mycosphaerellaceae</taxon>
        <taxon>Zymoseptoria</taxon>
    </lineage>
</organism>
<name>F9X7J6_ZYMTI</name>
<gene>
    <name evidence="1" type="ORF">MYCGRDRAFT_103974</name>
</gene>
<reference evidence="1 2" key="1">
    <citation type="journal article" date="2011" name="PLoS Genet.">
        <title>Finished genome of the fungal wheat pathogen Mycosphaerella graminicola reveals dispensome structure, chromosome plasticity, and stealth pathogenesis.</title>
        <authorList>
            <person name="Goodwin S.B."/>
            <person name="Ben M'barek S."/>
            <person name="Dhillon B."/>
            <person name="Wittenberg A.H.J."/>
            <person name="Crane C.F."/>
            <person name="Hane J.K."/>
            <person name="Foster A.J."/>
            <person name="Van der Lee T.A.J."/>
            <person name="Grimwood J."/>
            <person name="Aerts A."/>
            <person name="Antoniw J."/>
            <person name="Bailey A."/>
            <person name="Bluhm B."/>
            <person name="Bowler J."/>
            <person name="Bristow J."/>
            <person name="van der Burgt A."/>
            <person name="Canto-Canche B."/>
            <person name="Churchill A.C.L."/>
            <person name="Conde-Ferraez L."/>
            <person name="Cools H.J."/>
            <person name="Coutinho P.M."/>
            <person name="Csukai M."/>
            <person name="Dehal P."/>
            <person name="De Wit P."/>
            <person name="Donzelli B."/>
            <person name="van de Geest H.C."/>
            <person name="van Ham R.C.H.J."/>
            <person name="Hammond-Kosack K.E."/>
            <person name="Henrissat B."/>
            <person name="Kilian A."/>
            <person name="Kobayashi A.K."/>
            <person name="Koopmann E."/>
            <person name="Kourmpetis Y."/>
            <person name="Kuzniar A."/>
            <person name="Lindquist E."/>
            <person name="Lombard V."/>
            <person name="Maliepaard C."/>
            <person name="Martins N."/>
            <person name="Mehrabi R."/>
            <person name="Nap J.P.H."/>
            <person name="Ponomarenko A."/>
            <person name="Rudd J.J."/>
            <person name="Salamov A."/>
            <person name="Schmutz J."/>
            <person name="Schouten H.J."/>
            <person name="Shapiro H."/>
            <person name="Stergiopoulos I."/>
            <person name="Torriani S.F.F."/>
            <person name="Tu H."/>
            <person name="de Vries R.P."/>
            <person name="Waalwijk C."/>
            <person name="Ware S.B."/>
            <person name="Wiebenga A."/>
            <person name="Zwiers L.-H."/>
            <person name="Oliver R.P."/>
            <person name="Grigoriev I.V."/>
            <person name="Kema G.H.J."/>
        </authorList>
    </citation>
    <scope>NUCLEOTIDE SEQUENCE [LARGE SCALE GENOMIC DNA]</scope>
    <source>
        <strain evidence="2">CBS 115943 / IPO323</strain>
    </source>
</reference>
<dbReference type="AlphaFoldDB" id="F9X7J6"/>
<dbReference type="InParanoid" id="F9X7J6"/>
<proteinExistence type="predicted"/>
<evidence type="ECO:0000313" key="1">
    <source>
        <dbReference type="EMBL" id="EGP89110.1"/>
    </source>
</evidence>
<dbReference type="EMBL" id="CM001198">
    <property type="protein sequence ID" value="EGP89110.1"/>
    <property type="molecule type" value="Genomic_DNA"/>
</dbReference>
<dbReference type="HOGENOM" id="CLU_2322188_0_0_1"/>
<dbReference type="RefSeq" id="XP_003854134.1">
    <property type="nucleotide sequence ID" value="XM_003854086.1"/>
</dbReference>
<dbReference type="KEGG" id="ztr:MYCGRDRAFT_103974"/>
<dbReference type="Proteomes" id="UP000008062">
    <property type="component" value="Chromosome 3"/>
</dbReference>
<accession>F9X7J6</accession>
<protein>
    <submittedName>
        <fullName evidence="1">Uncharacterized protein</fullName>
    </submittedName>
</protein>
<keyword evidence="2" id="KW-1185">Reference proteome</keyword>